<keyword evidence="1" id="KW-0472">Membrane</keyword>
<feature type="transmembrane region" description="Helical" evidence="1">
    <location>
        <begin position="21"/>
        <end position="44"/>
    </location>
</feature>
<gene>
    <name evidence="2" type="ORF">GLX28_14605</name>
</gene>
<evidence type="ECO:0000313" key="3">
    <source>
        <dbReference type="Proteomes" id="UP000430519"/>
    </source>
</evidence>
<sequence>MFTYRRNYSTKYPYPIKRSPWTARVVWLWLAAGAAAVCAAVLPIPGC</sequence>
<dbReference type="Proteomes" id="UP000430519">
    <property type="component" value="Unassembled WGS sequence"/>
</dbReference>
<comment type="caution">
    <text evidence="2">The sequence shown here is derived from an EMBL/GenBank/DDBJ whole genome shotgun (WGS) entry which is preliminary data.</text>
</comment>
<name>A0A6I4YLY4_9DEIO</name>
<accession>A0A6I4YLY4</accession>
<dbReference type="AlphaFoldDB" id="A0A6I4YLY4"/>
<proteinExistence type="predicted"/>
<dbReference type="RefSeq" id="WP_160980718.1">
    <property type="nucleotide sequence ID" value="NZ_WVHK01000061.1"/>
</dbReference>
<keyword evidence="3" id="KW-1185">Reference proteome</keyword>
<reference evidence="2 3" key="1">
    <citation type="submission" date="2019-11" db="EMBL/GenBank/DDBJ databases">
        <title>Genome sequence of Deinococcus xianganensis Y35, AI-2 producing algicidal bacterium, isolated from lake water.</title>
        <authorList>
            <person name="Li Y."/>
        </authorList>
    </citation>
    <scope>NUCLEOTIDE SEQUENCE [LARGE SCALE GENOMIC DNA]</scope>
    <source>
        <strain evidence="2 3">Y35</strain>
    </source>
</reference>
<evidence type="ECO:0000313" key="2">
    <source>
        <dbReference type="EMBL" id="MXV20866.1"/>
    </source>
</evidence>
<keyword evidence="1" id="KW-0812">Transmembrane</keyword>
<keyword evidence="1" id="KW-1133">Transmembrane helix</keyword>
<organism evidence="2 3">
    <name type="scientific">Deinococcus xianganensis</name>
    <dbReference type="NCBI Taxonomy" id="1507289"/>
    <lineage>
        <taxon>Bacteria</taxon>
        <taxon>Thermotogati</taxon>
        <taxon>Deinococcota</taxon>
        <taxon>Deinococci</taxon>
        <taxon>Deinococcales</taxon>
        <taxon>Deinococcaceae</taxon>
        <taxon>Deinococcus</taxon>
    </lineage>
</organism>
<dbReference type="EMBL" id="WVHK01000061">
    <property type="protein sequence ID" value="MXV20866.1"/>
    <property type="molecule type" value="Genomic_DNA"/>
</dbReference>
<evidence type="ECO:0000256" key="1">
    <source>
        <dbReference type="SAM" id="Phobius"/>
    </source>
</evidence>
<protein>
    <submittedName>
        <fullName evidence="2">Uncharacterized protein</fullName>
    </submittedName>
</protein>